<organism evidence="11 12">
    <name type="scientific">Schizothecium vesticola</name>
    <dbReference type="NCBI Taxonomy" id="314040"/>
    <lineage>
        <taxon>Eukaryota</taxon>
        <taxon>Fungi</taxon>
        <taxon>Dikarya</taxon>
        <taxon>Ascomycota</taxon>
        <taxon>Pezizomycotina</taxon>
        <taxon>Sordariomycetes</taxon>
        <taxon>Sordariomycetidae</taxon>
        <taxon>Sordariales</taxon>
        <taxon>Schizotheciaceae</taxon>
        <taxon>Schizothecium</taxon>
    </lineage>
</organism>
<dbReference type="Pfam" id="PF02676">
    <property type="entry name" value="TYW3"/>
    <property type="match status" value="1"/>
</dbReference>
<dbReference type="Gene3D" id="3.30.1960.10">
    <property type="entry name" value="tRNA wybutosine-synthesizing-like"/>
    <property type="match status" value="1"/>
</dbReference>
<evidence type="ECO:0000256" key="3">
    <source>
        <dbReference type="ARBA" id="ARBA00022603"/>
    </source>
</evidence>
<evidence type="ECO:0000256" key="1">
    <source>
        <dbReference type="ARBA" id="ARBA00008569"/>
    </source>
</evidence>
<dbReference type="GO" id="GO:0008033">
    <property type="term" value="P:tRNA processing"/>
    <property type="evidence" value="ECO:0007669"/>
    <property type="project" value="UniProtKB-KW"/>
</dbReference>
<name>A0AA40F1R8_9PEZI</name>
<feature type="compositionally biased region" description="Basic and acidic residues" evidence="9">
    <location>
        <begin position="264"/>
        <end position="276"/>
    </location>
</feature>
<keyword evidence="3 11" id="KW-0489">Methyltransferase</keyword>
<evidence type="ECO:0000256" key="4">
    <source>
        <dbReference type="ARBA" id="ARBA00022679"/>
    </source>
</evidence>
<dbReference type="InterPro" id="IPR036602">
    <property type="entry name" value="tRNA_yW-synthesising-like_sf"/>
</dbReference>
<proteinExistence type="inferred from homology"/>
<keyword evidence="4" id="KW-0808">Transferase</keyword>
<evidence type="ECO:0000256" key="7">
    <source>
        <dbReference type="ARBA" id="ARBA00030554"/>
    </source>
</evidence>
<sequence>MPPPLLPAPGPAFTRKKTTILSQLAVPDAEYTDASPKGSVDEGIRALLGALNARDGLVTTSSCAGRVSVYLEGRKKSAEGDQENEEDGVRGTAAVGGKGGGEWLFVSHDPLGGEGEGYRGLFGLDGGDDRGRKGLGEGRLIHFKFEPMILHVLTASPEHAQLVIQAGMGAGFRETGAVSLLARRGEEEAMPMVAVRSMGLSFESLVGVESEELGRRCIVSAEYLGMIVQIANERFAENAKRIARLEAALDQAFAPKGPEGWEDAETRRERKREEGLRRRKELKTQQVEPKEESKLDLGLILQAPDIL</sequence>
<evidence type="ECO:0000256" key="9">
    <source>
        <dbReference type="SAM" id="MobiDB-lite"/>
    </source>
</evidence>
<feature type="region of interest" description="Disordered" evidence="9">
    <location>
        <begin position="255"/>
        <end position="293"/>
    </location>
</feature>
<dbReference type="SUPFAM" id="SSF111278">
    <property type="entry name" value="SSo0622-like"/>
    <property type="match status" value="1"/>
</dbReference>
<dbReference type="EMBL" id="JAUKUD010000003">
    <property type="protein sequence ID" value="KAK0749603.1"/>
    <property type="molecule type" value="Genomic_DNA"/>
</dbReference>
<gene>
    <name evidence="11" type="ORF">B0T18DRAFT_365229</name>
</gene>
<dbReference type="Proteomes" id="UP001172155">
    <property type="component" value="Unassembled WGS sequence"/>
</dbReference>
<dbReference type="EC" id="2.1.1.282" evidence="2"/>
<comment type="caution">
    <text evidence="11">The sequence shown here is derived from an EMBL/GenBank/DDBJ whole genome shotgun (WGS) entry which is preliminary data.</text>
</comment>
<comment type="catalytic activity">
    <reaction evidence="8">
        <text>4-demethyl-7-[(3S)-3-amino-3-carboxypropyl]wyosine(37) in tRNA(Phe) + S-adenosyl-L-methionine = 7-[(3S)-3-amino-3-carboxypropyl]wyosine(37) in tRNA(Phe) + S-adenosyl-L-homocysteine + H(+)</text>
        <dbReference type="Rhea" id="RHEA:36635"/>
        <dbReference type="Rhea" id="RHEA-COMP:10378"/>
        <dbReference type="Rhea" id="RHEA-COMP:10379"/>
        <dbReference type="ChEBI" id="CHEBI:15378"/>
        <dbReference type="ChEBI" id="CHEBI:57856"/>
        <dbReference type="ChEBI" id="CHEBI:59789"/>
        <dbReference type="ChEBI" id="CHEBI:73543"/>
        <dbReference type="ChEBI" id="CHEBI:73550"/>
        <dbReference type="EC" id="2.1.1.282"/>
    </reaction>
</comment>
<evidence type="ECO:0000256" key="6">
    <source>
        <dbReference type="ARBA" id="ARBA00022694"/>
    </source>
</evidence>
<evidence type="ECO:0000313" key="11">
    <source>
        <dbReference type="EMBL" id="KAK0749603.1"/>
    </source>
</evidence>
<evidence type="ECO:0000256" key="5">
    <source>
        <dbReference type="ARBA" id="ARBA00022691"/>
    </source>
</evidence>
<keyword evidence="6" id="KW-0819">tRNA processing</keyword>
<evidence type="ECO:0000313" key="12">
    <source>
        <dbReference type="Proteomes" id="UP001172155"/>
    </source>
</evidence>
<feature type="domain" description="tRNA wybutosine-synthesizing protein" evidence="10">
    <location>
        <begin position="16"/>
        <end position="250"/>
    </location>
</feature>
<keyword evidence="5" id="KW-0949">S-adenosyl-L-methionine</keyword>
<comment type="similarity">
    <text evidence="1">Belongs to the TYW3 family.</text>
</comment>
<dbReference type="PANTHER" id="PTHR48418">
    <property type="entry name" value="TRNA WYBUTOSINE-SYNTHESIZING PROTEIN 3"/>
    <property type="match status" value="1"/>
</dbReference>
<dbReference type="GO" id="GO:0008168">
    <property type="term" value="F:methyltransferase activity"/>
    <property type="evidence" value="ECO:0007669"/>
    <property type="project" value="UniProtKB-KW"/>
</dbReference>
<evidence type="ECO:0000256" key="8">
    <source>
        <dbReference type="ARBA" id="ARBA00049202"/>
    </source>
</evidence>
<dbReference type="InterPro" id="IPR003827">
    <property type="entry name" value="tRNA_yW-synthesising"/>
</dbReference>
<dbReference type="AlphaFoldDB" id="A0AA40F1R8"/>
<dbReference type="PANTHER" id="PTHR48418:SF1">
    <property type="entry name" value="TRNA WYBUTOSINE-SYNTHESIZING PROTEIN 3"/>
    <property type="match status" value="1"/>
</dbReference>
<dbReference type="GO" id="GO:0032259">
    <property type="term" value="P:methylation"/>
    <property type="evidence" value="ECO:0007669"/>
    <property type="project" value="UniProtKB-KW"/>
</dbReference>
<reference evidence="11" key="1">
    <citation type="submission" date="2023-06" db="EMBL/GenBank/DDBJ databases">
        <title>Genome-scale phylogeny and comparative genomics of the fungal order Sordariales.</title>
        <authorList>
            <consortium name="Lawrence Berkeley National Laboratory"/>
            <person name="Hensen N."/>
            <person name="Bonometti L."/>
            <person name="Westerberg I."/>
            <person name="Brannstrom I.O."/>
            <person name="Guillou S."/>
            <person name="Cros-Aarteil S."/>
            <person name="Calhoun S."/>
            <person name="Haridas S."/>
            <person name="Kuo A."/>
            <person name="Mondo S."/>
            <person name="Pangilinan J."/>
            <person name="Riley R."/>
            <person name="LaButti K."/>
            <person name="Andreopoulos B."/>
            <person name="Lipzen A."/>
            <person name="Chen C."/>
            <person name="Yanf M."/>
            <person name="Daum C."/>
            <person name="Ng V."/>
            <person name="Clum A."/>
            <person name="Steindorff A."/>
            <person name="Ohm R."/>
            <person name="Martin F."/>
            <person name="Silar P."/>
            <person name="Natvig D."/>
            <person name="Lalanne C."/>
            <person name="Gautier V."/>
            <person name="Ament-velasquez S.L."/>
            <person name="Kruys A."/>
            <person name="Hutchinson M.I."/>
            <person name="Powell A.J."/>
            <person name="Barry K."/>
            <person name="Miller A.N."/>
            <person name="Grigoriev I.V."/>
            <person name="Debuchy R."/>
            <person name="Gladieux P."/>
            <person name="Thoren M.H."/>
            <person name="Johannesson H."/>
        </authorList>
    </citation>
    <scope>NUCLEOTIDE SEQUENCE</scope>
    <source>
        <strain evidence="11">SMH3187-1</strain>
    </source>
</reference>
<keyword evidence="12" id="KW-1185">Reference proteome</keyword>
<accession>A0AA40F1R8</accession>
<protein>
    <recommendedName>
        <fullName evidence="2">tRNA(Phe) 7-[(3-amino-3-carboxypropyl)-4-demethylwyosine(37)-N(4)]-methyltransferase</fullName>
        <ecNumber evidence="2">2.1.1.282</ecNumber>
    </recommendedName>
    <alternativeName>
        <fullName evidence="7">tRNA(Phe) 7-((3-amino-3-carboxypropyl)-4-demethylwyosine(37)-N(4))-methyltransferase</fullName>
    </alternativeName>
</protein>
<evidence type="ECO:0000256" key="2">
    <source>
        <dbReference type="ARBA" id="ARBA00012750"/>
    </source>
</evidence>
<evidence type="ECO:0000259" key="10">
    <source>
        <dbReference type="Pfam" id="PF02676"/>
    </source>
</evidence>